<dbReference type="AlphaFoldDB" id="A0A382P2K5"/>
<reference evidence="2" key="1">
    <citation type="submission" date="2018-05" db="EMBL/GenBank/DDBJ databases">
        <authorList>
            <person name="Lanie J.A."/>
            <person name="Ng W.-L."/>
            <person name="Kazmierczak K.M."/>
            <person name="Andrzejewski T.M."/>
            <person name="Davidsen T.M."/>
            <person name="Wayne K.J."/>
            <person name="Tettelin H."/>
            <person name="Glass J.I."/>
            <person name="Rusch D."/>
            <person name="Podicherti R."/>
            <person name="Tsui H.-C.T."/>
            <person name="Winkler M.E."/>
        </authorList>
    </citation>
    <scope>NUCLEOTIDE SEQUENCE</scope>
</reference>
<name>A0A382P2K5_9ZZZZ</name>
<dbReference type="PANTHER" id="PTHR32024">
    <property type="entry name" value="TRK SYSTEM POTASSIUM UPTAKE PROTEIN TRKG-RELATED"/>
    <property type="match status" value="1"/>
</dbReference>
<keyword evidence="1" id="KW-0812">Transmembrane</keyword>
<feature type="transmembrane region" description="Helical" evidence="1">
    <location>
        <begin position="223"/>
        <end position="240"/>
    </location>
</feature>
<dbReference type="EMBL" id="UINC01103639">
    <property type="protein sequence ID" value="SVC66172.1"/>
    <property type="molecule type" value="Genomic_DNA"/>
</dbReference>
<feature type="transmembrane region" description="Helical" evidence="1">
    <location>
        <begin position="260"/>
        <end position="278"/>
    </location>
</feature>
<gene>
    <name evidence="2" type="ORF">METZ01_LOCUS319026</name>
</gene>
<feature type="transmembrane region" description="Helical" evidence="1">
    <location>
        <begin position="68"/>
        <end position="91"/>
    </location>
</feature>
<accession>A0A382P2K5</accession>
<keyword evidence="1" id="KW-0472">Membrane</keyword>
<feature type="transmembrane region" description="Helical" evidence="1">
    <location>
        <begin position="7"/>
        <end position="29"/>
    </location>
</feature>
<keyword evidence="1" id="KW-1133">Transmembrane helix</keyword>
<feature type="non-terminal residue" evidence="2">
    <location>
        <position position="294"/>
    </location>
</feature>
<dbReference type="PANTHER" id="PTHR32024:SF2">
    <property type="entry name" value="TRK SYSTEM POTASSIUM UPTAKE PROTEIN TRKG-RELATED"/>
    <property type="match status" value="1"/>
</dbReference>
<feature type="transmembrane region" description="Helical" evidence="1">
    <location>
        <begin position="125"/>
        <end position="147"/>
    </location>
</feature>
<protein>
    <recommendedName>
        <fullName evidence="3">TrkH family potassium uptake protein</fullName>
    </recommendedName>
</protein>
<proteinExistence type="predicted"/>
<sequence length="294" mass="33305">MRIQAALNFISLVFLVISISSLLVVFFCIGGELNFLPFLYLFILSMFLSSSIYFANRNLKLELDARSSIYSIFLAWPILILMGSIPLLFIFPDHSFFDILFISSSLSTTTGSWFFNNIIVPGEAIIWQSALQWLGGLLTLVIACSFVEALFDKSSSERTFFDLSKVKVIFFIYLILTIIFSFIMYFLDLTIEESIRLSISLLSTSNAISSSDTSIFVTYDSKVMSVMILGMFLGSLSVNLHYKAFISGISSYFKDKNVKYIFLTVLVTYVMISIFSNLSSSHFSYNLLVNKLFI</sequence>
<evidence type="ECO:0008006" key="3">
    <source>
        <dbReference type="Google" id="ProtNLM"/>
    </source>
</evidence>
<evidence type="ECO:0000313" key="2">
    <source>
        <dbReference type="EMBL" id="SVC66172.1"/>
    </source>
</evidence>
<organism evidence="2">
    <name type="scientific">marine metagenome</name>
    <dbReference type="NCBI Taxonomy" id="408172"/>
    <lineage>
        <taxon>unclassified sequences</taxon>
        <taxon>metagenomes</taxon>
        <taxon>ecological metagenomes</taxon>
    </lineage>
</organism>
<feature type="transmembrane region" description="Helical" evidence="1">
    <location>
        <begin position="168"/>
        <end position="187"/>
    </location>
</feature>
<evidence type="ECO:0000256" key="1">
    <source>
        <dbReference type="SAM" id="Phobius"/>
    </source>
</evidence>
<feature type="transmembrane region" description="Helical" evidence="1">
    <location>
        <begin position="35"/>
        <end position="56"/>
    </location>
</feature>